<name>A0A0D1Y3M6_EXOME</name>
<dbReference type="InterPro" id="IPR036928">
    <property type="entry name" value="AS_sf"/>
</dbReference>
<evidence type="ECO:0000259" key="4">
    <source>
        <dbReference type="Pfam" id="PF01425"/>
    </source>
</evidence>
<evidence type="ECO:0000313" key="5">
    <source>
        <dbReference type="EMBL" id="KIV95261.1"/>
    </source>
</evidence>
<dbReference type="HOGENOM" id="CLU_009600_9_2_1"/>
<evidence type="ECO:0000256" key="3">
    <source>
        <dbReference type="PIRSR" id="PIRSR001221-1"/>
    </source>
</evidence>
<comment type="similarity">
    <text evidence="1">Belongs to the amidase family.</text>
</comment>
<keyword evidence="6" id="KW-1185">Reference proteome</keyword>
<dbReference type="Gene3D" id="3.90.1300.10">
    <property type="entry name" value="Amidase signature (AS) domain"/>
    <property type="match status" value="1"/>
</dbReference>
<reference evidence="5 6" key="1">
    <citation type="submission" date="2015-01" db="EMBL/GenBank/DDBJ databases">
        <title>The Genome Sequence of Exophiala mesophila CBS40295.</title>
        <authorList>
            <consortium name="The Broad Institute Genomics Platform"/>
            <person name="Cuomo C."/>
            <person name="de Hoog S."/>
            <person name="Gorbushina A."/>
            <person name="Stielow B."/>
            <person name="Teixiera M."/>
            <person name="Abouelleil A."/>
            <person name="Chapman S.B."/>
            <person name="Priest M."/>
            <person name="Young S.K."/>
            <person name="Wortman J."/>
            <person name="Nusbaum C."/>
            <person name="Birren B."/>
        </authorList>
    </citation>
    <scope>NUCLEOTIDE SEQUENCE [LARGE SCALE GENOMIC DNA]</scope>
    <source>
        <strain evidence="5 6">CBS 40295</strain>
    </source>
</reference>
<gene>
    <name evidence="5" type="ORF">PV10_02934</name>
</gene>
<evidence type="ECO:0000256" key="1">
    <source>
        <dbReference type="ARBA" id="ARBA00009199"/>
    </source>
</evidence>
<dbReference type="PIRSF" id="PIRSF001221">
    <property type="entry name" value="Amidase_fungi"/>
    <property type="match status" value="1"/>
</dbReference>
<keyword evidence="2" id="KW-0378">Hydrolase</keyword>
<dbReference type="AlphaFoldDB" id="A0A0D1Y3M6"/>
<dbReference type="STRING" id="212818.A0A0D1Y3M6"/>
<dbReference type="EMBL" id="KN847521">
    <property type="protein sequence ID" value="KIV95261.1"/>
    <property type="molecule type" value="Genomic_DNA"/>
</dbReference>
<dbReference type="Proteomes" id="UP000054302">
    <property type="component" value="Unassembled WGS sequence"/>
</dbReference>
<dbReference type="InterPro" id="IPR023631">
    <property type="entry name" value="Amidase_dom"/>
</dbReference>
<feature type="active site" description="Charge relay system" evidence="3">
    <location>
        <position position="131"/>
    </location>
</feature>
<feature type="domain" description="Amidase" evidence="4">
    <location>
        <begin position="76"/>
        <end position="536"/>
    </location>
</feature>
<dbReference type="OrthoDB" id="6428749at2759"/>
<dbReference type="PANTHER" id="PTHR46072">
    <property type="entry name" value="AMIDASE-RELATED-RELATED"/>
    <property type="match status" value="1"/>
</dbReference>
<dbReference type="RefSeq" id="XP_016226835.1">
    <property type="nucleotide sequence ID" value="XM_016367317.1"/>
</dbReference>
<accession>A0A0D1Y3M6</accession>
<dbReference type="GO" id="GO:0016787">
    <property type="term" value="F:hydrolase activity"/>
    <property type="evidence" value="ECO:0007669"/>
    <property type="project" value="UniProtKB-KW"/>
</dbReference>
<evidence type="ECO:0000256" key="2">
    <source>
        <dbReference type="ARBA" id="ARBA00022801"/>
    </source>
</evidence>
<protein>
    <recommendedName>
        <fullName evidence="4">Amidase domain-containing protein</fullName>
    </recommendedName>
</protein>
<dbReference type="OMA" id="MLWDEVV"/>
<organism evidence="5 6">
    <name type="scientific">Exophiala mesophila</name>
    <name type="common">Black yeast-like fungus</name>
    <dbReference type="NCBI Taxonomy" id="212818"/>
    <lineage>
        <taxon>Eukaryota</taxon>
        <taxon>Fungi</taxon>
        <taxon>Dikarya</taxon>
        <taxon>Ascomycota</taxon>
        <taxon>Pezizomycotina</taxon>
        <taxon>Eurotiomycetes</taxon>
        <taxon>Chaetothyriomycetidae</taxon>
        <taxon>Chaetothyriales</taxon>
        <taxon>Herpotrichiellaceae</taxon>
        <taxon>Exophiala</taxon>
    </lineage>
</organism>
<feature type="active site" description="Acyl-ester intermediate" evidence="3">
    <location>
        <position position="231"/>
    </location>
</feature>
<proteinExistence type="inferred from homology"/>
<sequence length="549" mass="60119">MVLDMEAIISKTQAKRDTSIPEQWRLPKNAFDPESRPIDVFKQPGLLTDEELEITGQNAVQVLEKIHSGSLSAVAATQAFAKRAAIAHQVVNCFTEFFPDEALKRAKELDDIFAKTGKPVGVLHGLPIAIKDMYDVAGHLTTVGYVSWHDNVASTDASLVKVMKDAGAVIFAKTTMPQTGMALETYSNLWGRTLNTYSTKFGSGGSSGGDGVLVGLRGAAAAPLASDIGGSIRAPAAFNGLYGMRPTSERIPRKGLRSTVPGQISIKTSCGPISHSMPDLKLLIKLILSHPSLPFEGSCPPGWWNEVETPKEKLRIGLILTDGVVDPHPPVTRALKETAEKLKAAGHDVFEYKLPFDAWEAALTTWALYWQTGAAEANQFIASSGESPLLPYARNLEIFKTRALSTQELFAYNAKQLNYKWEFAQSWQDNTSSTDAGSSKAVDAIICPVAPAASIPHSFPVWWGYTSLWNLLDYPSVIVPVKDLVIDPIKDKKDLNYQPRDNPFDKDNWEVYDPELWKTQPVTIQVVGRPYKDENLVAVAEVIDQVING</sequence>
<feature type="active site" description="Charge relay system" evidence="3">
    <location>
        <position position="206"/>
    </location>
</feature>
<dbReference type="GeneID" id="27320779"/>
<dbReference type="Pfam" id="PF01425">
    <property type="entry name" value="Amidase"/>
    <property type="match status" value="1"/>
</dbReference>
<evidence type="ECO:0000313" key="6">
    <source>
        <dbReference type="Proteomes" id="UP000054302"/>
    </source>
</evidence>
<dbReference type="VEuPathDB" id="FungiDB:PV10_02934"/>
<dbReference type="SUPFAM" id="SSF75304">
    <property type="entry name" value="Amidase signature (AS) enzymes"/>
    <property type="match status" value="1"/>
</dbReference>